<name>A0A0C3EI19_9AGAM</name>
<dbReference type="HOGENOM" id="CLU_2655941_0_0_1"/>
<evidence type="ECO:0000313" key="1">
    <source>
        <dbReference type="EMBL" id="KIM67571.1"/>
    </source>
</evidence>
<reference evidence="2" key="2">
    <citation type="submission" date="2015-01" db="EMBL/GenBank/DDBJ databases">
        <title>Evolutionary Origins and Diversification of the Mycorrhizal Mutualists.</title>
        <authorList>
            <consortium name="DOE Joint Genome Institute"/>
            <consortium name="Mycorrhizal Genomics Consortium"/>
            <person name="Kohler A."/>
            <person name="Kuo A."/>
            <person name="Nagy L.G."/>
            <person name="Floudas D."/>
            <person name="Copeland A."/>
            <person name="Barry K.W."/>
            <person name="Cichocki N."/>
            <person name="Veneault-Fourrey C."/>
            <person name="LaButti K."/>
            <person name="Lindquist E.A."/>
            <person name="Lipzen A."/>
            <person name="Lundell T."/>
            <person name="Morin E."/>
            <person name="Murat C."/>
            <person name="Riley R."/>
            <person name="Ohm R."/>
            <person name="Sun H."/>
            <person name="Tunlid A."/>
            <person name="Henrissat B."/>
            <person name="Grigoriev I.V."/>
            <person name="Hibbett D.S."/>
            <person name="Martin F."/>
        </authorList>
    </citation>
    <scope>NUCLEOTIDE SEQUENCE [LARGE SCALE GENOMIC DNA]</scope>
    <source>
        <strain evidence="2">Foug A</strain>
    </source>
</reference>
<dbReference type="EMBL" id="KN822012">
    <property type="protein sequence ID" value="KIM67571.1"/>
    <property type="molecule type" value="Genomic_DNA"/>
</dbReference>
<reference evidence="1 2" key="1">
    <citation type="submission" date="2014-04" db="EMBL/GenBank/DDBJ databases">
        <authorList>
            <consortium name="DOE Joint Genome Institute"/>
            <person name="Kuo A."/>
            <person name="Kohler A."/>
            <person name="Nagy L.G."/>
            <person name="Floudas D."/>
            <person name="Copeland A."/>
            <person name="Barry K.W."/>
            <person name="Cichocki N."/>
            <person name="Veneault-Fourrey C."/>
            <person name="LaButti K."/>
            <person name="Lindquist E.A."/>
            <person name="Lipzen A."/>
            <person name="Lundell T."/>
            <person name="Morin E."/>
            <person name="Murat C."/>
            <person name="Sun H."/>
            <person name="Tunlid A."/>
            <person name="Henrissat B."/>
            <person name="Grigoriev I.V."/>
            <person name="Hibbett D.S."/>
            <person name="Martin F."/>
            <person name="Nordberg H.P."/>
            <person name="Cantor M.N."/>
            <person name="Hua S.X."/>
        </authorList>
    </citation>
    <scope>NUCLEOTIDE SEQUENCE [LARGE SCALE GENOMIC DNA]</scope>
    <source>
        <strain evidence="1 2">Foug A</strain>
    </source>
</reference>
<sequence>MTNELKPGFPASYVMFKYRLQHGFTSTGFPLASRPSPEVERENCCIEPLPRVQKFTAQWTIGQLYELSVQEILWER</sequence>
<keyword evidence="2" id="KW-1185">Reference proteome</keyword>
<gene>
    <name evidence="1" type="ORF">SCLCIDRAFT_1109090</name>
</gene>
<protein>
    <submittedName>
        <fullName evidence="1">Uncharacterized protein</fullName>
    </submittedName>
</protein>
<organism evidence="1 2">
    <name type="scientific">Scleroderma citrinum Foug A</name>
    <dbReference type="NCBI Taxonomy" id="1036808"/>
    <lineage>
        <taxon>Eukaryota</taxon>
        <taxon>Fungi</taxon>
        <taxon>Dikarya</taxon>
        <taxon>Basidiomycota</taxon>
        <taxon>Agaricomycotina</taxon>
        <taxon>Agaricomycetes</taxon>
        <taxon>Agaricomycetidae</taxon>
        <taxon>Boletales</taxon>
        <taxon>Sclerodermatineae</taxon>
        <taxon>Sclerodermataceae</taxon>
        <taxon>Scleroderma</taxon>
    </lineage>
</organism>
<proteinExistence type="predicted"/>
<accession>A0A0C3EI19</accession>
<evidence type="ECO:0000313" key="2">
    <source>
        <dbReference type="Proteomes" id="UP000053989"/>
    </source>
</evidence>
<dbReference type="InParanoid" id="A0A0C3EI19"/>
<dbReference type="Proteomes" id="UP000053989">
    <property type="component" value="Unassembled WGS sequence"/>
</dbReference>
<dbReference type="AlphaFoldDB" id="A0A0C3EI19"/>